<proteinExistence type="predicted"/>
<protein>
    <recommendedName>
        <fullName evidence="3">(Fe-S)-binding protein</fullName>
    </recommendedName>
</protein>
<sequence>MATQEFSKLYYRTSNCLTSDIIADFAPVSRVLGVDTSTGMGAVFTAMGTRFDMQYVAKEAFMATDSYESDTRSIDDTPVAEVMRYVRSEIIAGDKVPEKYKAFVDKVLQGESVYAQYKEYRAGAEEAEVLFLISPASFHAEQTAAQFAAVCEKIGKCAYCTNEYKDCGYLLLTLAQTEEANNYAESIKEKLTKYTCIVTDDSFVLDALLIQFPELSDKIKFIDTFLAENGIQAPGTDKVVLHESGIIQRLYPTRKVEYQTLFPNAEVILPKRSGYDVTDSSLAGGLGLAEPENLPVIAGRRMMDLSEPAHDVIVTPCACEAAGLNCAEKEKVLTLLEYISQ</sequence>
<organism evidence="1 2">
    <name type="scientific">Faecalicatena acetigenes</name>
    <dbReference type="NCBI Taxonomy" id="2981790"/>
    <lineage>
        <taxon>Bacteria</taxon>
        <taxon>Bacillati</taxon>
        <taxon>Bacillota</taxon>
        <taxon>Clostridia</taxon>
        <taxon>Lachnospirales</taxon>
        <taxon>Lachnospiraceae</taxon>
        <taxon>Faecalicatena</taxon>
    </lineage>
</organism>
<reference evidence="1 2" key="1">
    <citation type="journal article" date="2021" name="ISME Commun">
        <title>Automated analysis of genomic sequences facilitates high-throughput and comprehensive description of bacteria.</title>
        <authorList>
            <person name="Hitch T.C.A."/>
        </authorList>
    </citation>
    <scope>NUCLEOTIDE SEQUENCE [LARGE SCALE GENOMIC DNA]</scope>
    <source>
        <strain evidence="1 2">H2_18</strain>
    </source>
</reference>
<dbReference type="RefSeq" id="WP_267304229.1">
    <property type="nucleotide sequence ID" value="NZ_JAOQJX010000022.1"/>
</dbReference>
<accession>A0ABT2TDP6</accession>
<comment type="caution">
    <text evidence="1">The sequence shown here is derived from an EMBL/GenBank/DDBJ whole genome shotgun (WGS) entry which is preliminary data.</text>
</comment>
<evidence type="ECO:0008006" key="3">
    <source>
        <dbReference type="Google" id="ProtNLM"/>
    </source>
</evidence>
<evidence type="ECO:0000313" key="1">
    <source>
        <dbReference type="EMBL" id="MCU6748410.1"/>
    </source>
</evidence>
<name>A0ABT2TDP6_9FIRM</name>
<gene>
    <name evidence="1" type="ORF">OCV51_12215</name>
</gene>
<keyword evidence="2" id="KW-1185">Reference proteome</keyword>
<dbReference type="Proteomes" id="UP001652394">
    <property type="component" value="Unassembled WGS sequence"/>
</dbReference>
<dbReference type="EMBL" id="JAOQJX010000022">
    <property type="protein sequence ID" value="MCU6748410.1"/>
    <property type="molecule type" value="Genomic_DNA"/>
</dbReference>
<evidence type="ECO:0000313" key="2">
    <source>
        <dbReference type="Proteomes" id="UP001652394"/>
    </source>
</evidence>